<evidence type="ECO:0000256" key="1">
    <source>
        <dbReference type="SAM" id="Phobius"/>
    </source>
</evidence>
<protein>
    <recommendedName>
        <fullName evidence="4">Glycosyltransferase RgtA/B/C/D-like domain-containing protein</fullName>
    </recommendedName>
</protein>
<comment type="caution">
    <text evidence="2">The sequence shown here is derived from an EMBL/GenBank/DDBJ whole genome shotgun (WGS) entry which is preliminary data.</text>
</comment>
<feature type="transmembrane region" description="Helical" evidence="1">
    <location>
        <begin position="310"/>
        <end position="326"/>
    </location>
</feature>
<dbReference type="EMBL" id="JBHLYQ010000279">
    <property type="protein sequence ID" value="MFC0083137.1"/>
    <property type="molecule type" value="Genomic_DNA"/>
</dbReference>
<feature type="non-terminal residue" evidence="2">
    <location>
        <position position="327"/>
    </location>
</feature>
<keyword evidence="1" id="KW-0472">Membrane</keyword>
<feature type="transmembrane region" description="Helical" evidence="1">
    <location>
        <begin position="228"/>
        <end position="248"/>
    </location>
</feature>
<feature type="transmembrane region" description="Helical" evidence="1">
    <location>
        <begin position="149"/>
        <end position="170"/>
    </location>
</feature>
<keyword evidence="3" id="KW-1185">Reference proteome</keyword>
<evidence type="ECO:0000313" key="3">
    <source>
        <dbReference type="Proteomes" id="UP001589788"/>
    </source>
</evidence>
<evidence type="ECO:0008006" key="4">
    <source>
        <dbReference type="Google" id="ProtNLM"/>
    </source>
</evidence>
<dbReference type="Proteomes" id="UP001589788">
    <property type="component" value="Unassembled WGS sequence"/>
</dbReference>
<feature type="transmembrane region" description="Helical" evidence="1">
    <location>
        <begin position="83"/>
        <end position="111"/>
    </location>
</feature>
<name>A0ABV6C604_9ACTN</name>
<proteinExistence type="predicted"/>
<feature type="transmembrane region" description="Helical" evidence="1">
    <location>
        <begin position="25"/>
        <end position="44"/>
    </location>
</feature>
<sequence>MPAGDEAAALAAEVNRRIRWRSAGWLALVVVLLFGLRGLLAHGLPVLGQALPWPSLGGLWHAALSDWHAGDGMGATGAASPGVWLVAVLASVLGGATGLAQVVLVVACLAVGGVGVARMAGRLGSPGTRLAVSALYLLAGLPFDDLARGQWPALLAFAGAPWLLQGLVLVATRERSMRRSALGASVGLALVGSLDPPGLVLGVVAGVGLALGMVLADGWQAWRRAAQVAGAAVGGLLGALVLLLPWSAEALAGPGRWQVFFGGRVADAGVSGADLLRFAPGPVGQTPLAYLLVASAFAVLLVVRGWRWRWAAVLWSVAGVAWLVAWA</sequence>
<evidence type="ECO:0000313" key="2">
    <source>
        <dbReference type="EMBL" id="MFC0083137.1"/>
    </source>
</evidence>
<accession>A0ABV6C604</accession>
<reference evidence="2 3" key="1">
    <citation type="submission" date="2024-09" db="EMBL/GenBank/DDBJ databases">
        <authorList>
            <person name="Sun Q."/>
            <person name="Mori K."/>
        </authorList>
    </citation>
    <scope>NUCLEOTIDE SEQUENCE [LARGE SCALE GENOMIC DNA]</scope>
    <source>
        <strain evidence="2 3">JCM 15389</strain>
    </source>
</reference>
<keyword evidence="1" id="KW-1133">Transmembrane helix</keyword>
<dbReference type="RefSeq" id="WP_377790878.1">
    <property type="nucleotide sequence ID" value="NZ_JBHLYQ010000279.1"/>
</dbReference>
<organism evidence="2 3">
    <name type="scientific">Aciditerrimonas ferrireducens</name>
    <dbReference type="NCBI Taxonomy" id="667306"/>
    <lineage>
        <taxon>Bacteria</taxon>
        <taxon>Bacillati</taxon>
        <taxon>Actinomycetota</taxon>
        <taxon>Acidimicrobiia</taxon>
        <taxon>Acidimicrobiales</taxon>
        <taxon>Acidimicrobiaceae</taxon>
        <taxon>Aciditerrimonas</taxon>
    </lineage>
</organism>
<keyword evidence="1" id="KW-0812">Transmembrane</keyword>
<gene>
    <name evidence="2" type="ORF">ACFFRE_13460</name>
</gene>
<feature type="transmembrane region" description="Helical" evidence="1">
    <location>
        <begin position="287"/>
        <end position="303"/>
    </location>
</feature>